<feature type="compositionally biased region" description="Basic and acidic residues" evidence="2">
    <location>
        <begin position="609"/>
        <end position="650"/>
    </location>
</feature>
<feature type="compositionally biased region" description="Basic and acidic residues" evidence="2">
    <location>
        <begin position="709"/>
        <end position="718"/>
    </location>
</feature>
<feature type="compositionally biased region" description="Polar residues" evidence="2">
    <location>
        <begin position="859"/>
        <end position="873"/>
    </location>
</feature>
<dbReference type="EMBL" id="CAJZBQ010000027">
    <property type="protein sequence ID" value="CAG9320726.1"/>
    <property type="molecule type" value="Genomic_DNA"/>
</dbReference>
<evidence type="ECO:0000313" key="4">
    <source>
        <dbReference type="Proteomes" id="UP001162131"/>
    </source>
</evidence>
<feature type="region of interest" description="Disordered" evidence="2">
    <location>
        <begin position="174"/>
        <end position="215"/>
    </location>
</feature>
<feature type="region of interest" description="Disordered" evidence="2">
    <location>
        <begin position="709"/>
        <end position="804"/>
    </location>
</feature>
<feature type="region of interest" description="Disordered" evidence="2">
    <location>
        <begin position="909"/>
        <end position="958"/>
    </location>
</feature>
<evidence type="ECO:0000256" key="2">
    <source>
        <dbReference type="SAM" id="MobiDB-lite"/>
    </source>
</evidence>
<comment type="caution">
    <text evidence="3">The sequence shown here is derived from an EMBL/GenBank/DDBJ whole genome shotgun (WGS) entry which is preliminary data.</text>
</comment>
<reference evidence="3" key="1">
    <citation type="submission" date="2021-09" db="EMBL/GenBank/DDBJ databases">
        <authorList>
            <consortium name="AG Swart"/>
            <person name="Singh M."/>
            <person name="Singh A."/>
            <person name="Seah K."/>
            <person name="Emmerich C."/>
        </authorList>
    </citation>
    <scope>NUCLEOTIDE SEQUENCE</scope>
    <source>
        <strain evidence="3">ATCC30299</strain>
    </source>
</reference>
<name>A0AAU9J605_9CILI</name>
<feature type="region of interest" description="Disordered" evidence="2">
    <location>
        <begin position="854"/>
        <end position="897"/>
    </location>
</feature>
<feature type="region of interest" description="Disordered" evidence="2">
    <location>
        <begin position="523"/>
        <end position="677"/>
    </location>
</feature>
<evidence type="ECO:0000256" key="1">
    <source>
        <dbReference type="SAM" id="Coils"/>
    </source>
</evidence>
<feature type="compositionally biased region" description="Polar residues" evidence="2">
    <location>
        <begin position="925"/>
        <end position="938"/>
    </location>
</feature>
<keyword evidence="4" id="KW-1185">Reference proteome</keyword>
<feature type="compositionally biased region" description="Polar residues" evidence="2">
    <location>
        <begin position="408"/>
        <end position="419"/>
    </location>
</feature>
<protein>
    <submittedName>
        <fullName evidence="3">Uncharacterized protein</fullName>
    </submittedName>
</protein>
<sequence>MKEKNSLNKKFLIIEHNLNMQFDTDKQLRGYQDDPYRQRSISRQSQEPQNQEDFFKQFENYKSNIENPGINPQMNFQKGPTNDFNAFPSGKKEQLFANPNINANNLANPTTETERDRRLRLRSEERKRRNTGQAASVYEQPQIQESLEKPAEMWDFQNRQADLKMLYEVQNTENRGYQEEKPQIYSQPSPEIKPKAASVPSNTNSDESASLKYQKQQQYKAYLDEQVSNTQNKGRALSQQRVETGATVDNYNDAKEQEARKKRQYALELQAQIDQKNKAVVSQEIREDVGQFQNPVDAEREKKRKYAQELQAQIQAQAQAKNSQKRNFSDENNYDMNLQGNSQQDAERERKKRYAQELQAQIQAKEAQKGYRRSTTQDSSTRNSQEQEFMPQQTPQDIERERKKQYAQELQAQIQAKQNKNTEKKYENYSHDALPPKGNDEAALKKKLYAQELQAQIMAKQALQGDRNKRSASLERPSSEIYYQQKQDVYQPRQENLYQARQESPYQPRQDNLYQPRQENMYQQRDEQFSSFDQRAFNPEYEKMMNPDQFQSFQPSYDKPPERFQSLPTQQDYPPYNPPQICPPQNYNPQQEIPLTRENSITKPNGPPQDREKINRYRQELEIQIEEAKKRKEEEKRKQKEDDERHEKNFFMEVPNENKPLIMKKIDPNRPSEDHPQAQRYQELMEKAKVQKENPEEFPEVKQNYKFQQEDSKADFNRPQKIAEPSGIDSSFPPTKPNYKFQQKQEEFSTGAANFPPTNPQLNFPSATNFPPPPPPFLPNPQFNFPDTQLQSPGNFQKNPANDPRNAYLKEMQEIRMEREKARDQMLEMREMMLKEREKQLESMLLMLKIQPPMYGFPPQQTRPVSYGSNMQMEPNEFPQYNMPNPQYPPGNRQYTNPLMTETSNPYEIPQPNANFNQKPYDLASQPNYPQSNTNFNQKPYDLGSPPANYSQPYDFSAPKINKDAKQSLFGQPQNSNLVDLQNEPSFKQPGYADLLSANPQSEELFEKSLMSSQKWVDPHLMKWGDVKIADSTQVPIENSSPERKKWGSPKKNLDVEVKNYDTLKTDSQDTPKFQLKTIPEENPALFQANEVDEHIEEEINEIYPTQEDEEKENLIENPSSDSNREIVLSQPKYEESAELKMAPDSLRGSEDSINMQSASIGSNFSEAKITPKVEIAFNFKEPAEETSTDIINNFLQDQKQRQVIGKPEAPKRSLAISRLDEARMYAKQQKTKDVFEELDTKLMEGLFKPKSTPKYEDSLEKPAKEVAFTGKFTKVALNELRKQKYQNSIDNILQDSRPSSKSSTRQAVDEFLSKFEKESSPHKSSSRQSRRYENQDPII</sequence>
<feature type="compositionally biased region" description="Polar residues" evidence="2">
    <location>
        <begin position="230"/>
        <end position="250"/>
    </location>
</feature>
<feature type="compositionally biased region" description="Basic and acidic residues" evidence="2">
    <location>
        <begin position="397"/>
        <end position="406"/>
    </location>
</feature>
<feature type="compositionally biased region" description="Basic and acidic residues" evidence="2">
    <location>
        <begin position="1331"/>
        <end position="1340"/>
    </location>
</feature>
<proteinExistence type="predicted"/>
<dbReference type="Proteomes" id="UP001162131">
    <property type="component" value="Unassembled WGS sequence"/>
</dbReference>
<feature type="compositionally biased region" description="Polar residues" evidence="2">
    <location>
        <begin position="787"/>
        <end position="800"/>
    </location>
</feature>
<feature type="compositionally biased region" description="Basic and acidic residues" evidence="2">
    <location>
        <begin position="1308"/>
        <end position="1322"/>
    </location>
</feature>
<feature type="compositionally biased region" description="Polar residues" evidence="2">
    <location>
        <begin position="321"/>
        <end position="344"/>
    </location>
</feature>
<feature type="compositionally biased region" description="Polar residues" evidence="2">
    <location>
        <begin position="481"/>
        <end position="511"/>
    </location>
</feature>
<feature type="compositionally biased region" description="Polar residues" evidence="2">
    <location>
        <begin position="523"/>
        <end position="533"/>
    </location>
</feature>
<feature type="region of interest" description="Disordered" evidence="2">
    <location>
        <begin position="1103"/>
        <end position="1126"/>
    </location>
</feature>
<feature type="compositionally biased region" description="Polar residues" evidence="2">
    <location>
        <begin position="373"/>
        <end position="396"/>
    </location>
</feature>
<feature type="compositionally biased region" description="Pro residues" evidence="2">
    <location>
        <begin position="770"/>
        <end position="779"/>
    </location>
</feature>
<feature type="compositionally biased region" description="Acidic residues" evidence="2">
    <location>
        <begin position="1103"/>
        <end position="1112"/>
    </location>
</feature>
<feature type="compositionally biased region" description="Polar residues" evidence="2">
    <location>
        <begin position="909"/>
        <end position="918"/>
    </location>
</feature>
<feature type="compositionally biased region" description="Basic and acidic residues" evidence="2">
    <location>
        <begin position="420"/>
        <end position="430"/>
    </location>
</feature>
<keyword evidence="1" id="KW-0175">Coiled coil</keyword>
<feature type="region of interest" description="Disordered" evidence="2">
    <location>
        <begin position="100"/>
        <end position="144"/>
    </location>
</feature>
<feature type="compositionally biased region" description="Polar residues" evidence="2">
    <location>
        <begin position="1290"/>
        <end position="1307"/>
    </location>
</feature>
<feature type="compositionally biased region" description="Low complexity" evidence="2">
    <location>
        <begin position="100"/>
        <end position="111"/>
    </location>
</feature>
<feature type="region of interest" description="Disordered" evidence="2">
    <location>
        <begin position="315"/>
        <end position="445"/>
    </location>
</feature>
<feature type="compositionally biased region" description="Basic and acidic residues" evidence="2">
    <location>
        <begin position="112"/>
        <end position="127"/>
    </location>
</feature>
<gene>
    <name evidence="3" type="ORF">BSTOLATCC_MIC27309</name>
</gene>
<organism evidence="3 4">
    <name type="scientific">Blepharisma stoltei</name>
    <dbReference type="NCBI Taxonomy" id="1481888"/>
    <lineage>
        <taxon>Eukaryota</taxon>
        <taxon>Sar</taxon>
        <taxon>Alveolata</taxon>
        <taxon>Ciliophora</taxon>
        <taxon>Postciliodesmatophora</taxon>
        <taxon>Heterotrichea</taxon>
        <taxon>Heterotrichida</taxon>
        <taxon>Blepharismidae</taxon>
        <taxon>Blepharisma</taxon>
    </lineage>
</organism>
<feature type="region of interest" description="Disordered" evidence="2">
    <location>
        <begin position="461"/>
        <end position="511"/>
    </location>
</feature>
<accession>A0AAU9J605</accession>
<feature type="region of interest" description="Disordered" evidence="2">
    <location>
        <begin position="230"/>
        <end position="257"/>
    </location>
</feature>
<evidence type="ECO:0000313" key="3">
    <source>
        <dbReference type="EMBL" id="CAG9320726.1"/>
    </source>
</evidence>
<feature type="compositionally biased region" description="Basic and acidic residues" evidence="2">
    <location>
        <begin position="664"/>
        <end position="677"/>
    </location>
</feature>
<feature type="coiled-coil region" evidence="1">
    <location>
        <begin position="805"/>
        <end position="839"/>
    </location>
</feature>
<feature type="region of interest" description="Disordered" evidence="2">
    <location>
        <begin position="1290"/>
        <end position="1340"/>
    </location>
</feature>